<proteinExistence type="predicted"/>
<keyword evidence="2" id="KW-1185">Reference proteome</keyword>
<gene>
    <name evidence="1" type="ORF">EYF80_004157</name>
</gene>
<evidence type="ECO:0000313" key="2">
    <source>
        <dbReference type="Proteomes" id="UP000314294"/>
    </source>
</evidence>
<organism evidence="1 2">
    <name type="scientific">Liparis tanakae</name>
    <name type="common">Tanaka's snailfish</name>
    <dbReference type="NCBI Taxonomy" id="230148"/>
    <lineage>
        <taxon>Eukaryota</taxon>
        <taxon>Metazoa</taxon>
        <taxon>Chordata</taxon>
        <taxon>Craniata</taxon>
        <taxon>Vertebrata</taxon>
        <taxon>Euteleostomi</taxon>
        <taxon>Actinopterygii</taxon>
        <taxon>Neopterygii</taxon>
        <taxon>Teleostei</taxon>
        <taxon>Neoteleostei</taxon>
        <taxon>Acanthomorphata</taxon>
        <taxon>Eupercaria</taxon>
        <taxon>Perciformes</taxon>
        <taxon>Cottioidei</taxon>
        <taxon>Cottales</taxon>
        <taxon>Liparidae</taxon>
        <taxon>Liparis</taxon>
    </lineage>
</organism>
<dbReference type="AlphaFoldDB" id="A0A4Z2J6L2"/>
<name>A0A4Z2J6L2_9TELE</name>
<sequence length="89" mass="9711">MDQLAKPAWFLHSVQYTSSLGTSNNISLSQLTCLSQCPTVESLIRATEKPSITQPVLPREKYPWALLTTDSTPPVMAVPRSATAMFTSA</sequence>
<evidence type="ECO:0000313" key="1">
    <source>
        <dbReference type="EMBL" id="TNN85524.1"/>
    </source>
</evidence>
<comment type="caution">
    <text evidence="1">The sequence shown here is derived from an EMBL/GenBank/DDBJ whole genome shotgun (WGS) entry which is preliminary data.</text>
</comment>
<protein>
    <submittedName>
        <fullName evidence="1">Uncharacterized protein</fullName>
    </submittedName>
</protein>
<dbReference type="EMBL" id="SRLO01000020">
    <property type="protein sequence ID" value="TNN85524.1"/>
    <property type="molecule type" value="Genomic_DNA"/>
</dbReference>
<dbReference type="Proteomes" id="UP000314294">
    <property type="component" value="Unassembled WGS sequence"/>
</dbReference>
<accession>A0A4Z2J6L2</accession>
<reference evidence="1 2" key="1">
    <citation type="submission" date="2019-03" db="EMBL/GenBank/DDBJ databases">
        <title>First draft genome of Liparis tanakae, snailfish: a comprehensive survey of snailfish specific genes.</title>
        <authorList>
            <person name="Kim W."/>
            <person name="Song I."/>
            <person name="Jeong J.-H."/>
            <person name="Kim D."/>
            <person name="Kim S."/>
            <person name="Ryu S."/>
            <person name="Song J.Y."/>
            <person name="Lee S.K."/>
        </authorList>
    </citation>
    <scope>NUCLEOTIDE SEQUENCE [LARGE SCALE GENOMIC DNA]</scope>
    <source>
        <tissue evidence="1">Muscle</tissue>
    </source>
</reference>